<evidence type="ECO:0000256" key="1">
    <source>
        <dbReference type="ARBA" id="ARBA00022475"/>
    </source>
</evidence>
<reference evidence="7" key="1">
    <citation type="submission" date="2020-07" db="EMBL/GenBank/DDBJ databases">
        <title>Huge and variable diversity of episymbiotic CPR bacteria and DPANN archaea in groundwater ecosystems.</title>
        <authorList>
            <person name="He C.Y."/>
            <person name="Keren R."/>
            <person name="Whittaker M."/>
            <person name="Farag I.F."/>
            <person name="Doudna J."/>
            <person name="Cate J.H.D."/>
            <person name="Banfield J.F."/>
        </authorList>
    </citation>
    <scope>NUCLEOTIDE SEQUENCE</scope>
    <source>
        <strain evidence="7">NC_groundwater_1586_Pr3_B-0.1um_66_15</strain>
    </source>
</reference>
<accession>A0A933NXX9</accession>
<proteinExistence type="predicted"/>
<keyword evidence="1" id="KW-1003">Cell membrane</keyword>
<evidence type="ECO:0000313" key="7">
    <source>
        <dbReference type="EMBL" id="MBI4920872.1"/>
    </source>
</evidence>
<evidence type="ECO:0000259" key="6">
    <source>
        <dbReference type="Pfam" id="PF06305"/>
    </source>
</evidence>
<keyword evidence="3 5" id="KW-1133">Transmembrane helix</keyword>
<sequence>MLRRIVGWVVLVPLCLVLIVFALANRQLVVVNFNPLVPSEALSTPGVGVPLFLVLFAVLLFGVVLGGVATWFAQSQHRRDERSFKRESERLSREVDMLRRTPGLPVVDDLAKP</sequence>
<dbReference type="Proteomes" id="UP000782610">
    <property type="component" value="Unassembled WGS sequence"/>
</dbReference>
<gene>
    <name evidence="7" type="ORF">HY834_03920</name>
</gene>
<feature type="transmembrane region" description="Helical" evidence="5">
    <location>
        <begin position="50"/>
        <end position="73"/>
    </location>
</feature>
<keyword evidence="4 5" id="KW-0472">Membrane</keyword>
<dbReference type="InterPro" id="IPR010445">
    <property type="entry name" value="LapA_dom"/>
</dbReference>
<dbReference type="EMBL" id="JACRAF010000015">
    <property type="protein sequence ID" value="MBI4920872.1"/>
    <property type="molecule type" value="Genomic_DNA"/>
</dbReference>
<dbReference type="AlphaFoldDB" id="A0A933NXX9"/>
<dbReference type="GO" id="GO:0005886">
    <property type="term" value="C:plasma membrane"/>
    <property type="evidence" value="ECO:0007669"/>
    <property type="project" value="InterPro"/>
</dbReference>
<feature type="domain" description="Lipopolysaccharide assembly protein A" evidence="6">
    <location>
        <begin position="47"/>
        <end position="95"/>
    </location>
</feature>
<evidence type="ECO:0000313" key="8">
    <source>
        <dbReference type="Proteomes" id="UP000782610"/>
    </source>
</evidence>
<dbReference type="Pfam" id="PF06305">
    <property type="entry name" value="LapA_dom"/>
    <property type="match status" value="1"/>
</dbReference>
<comment type="caution">
    <text evidence="7">The sequence shown here is derived from an EMBL/GenBank/DDBJ whole genome shotgun (WGS) entry which is preliminary data.</text>
</comment>
<evidence type="ECO:0000256" key="4">
    <source>
        <dbReference type="ARBA" id="ARBA00023136"/>
    </source>
</evidence>
<organism evidence="7 8">
    <name type="scientific">Devosia nanyangense</name>
    <dbReference type="NCBI Taxonomy" id="1228055"/>
    <lineage>
        <taxon>Bacteria</taxon>
        <taxon>Pseudomonadati</taxon>
        <taxon>Pseudomonadota</taxon>
        <taxon>Alphaproteobacteria</taxon>
        <taxon>Hyphomicrobiales</taxon>
        <taxon>Devosiaceae</taxon>
        <taxon>Devosia</taxon>
    </lineage>
</organism>
<name>A0A933NXX9_9HYPH</name>
<evidence type="ECO:0000256" key="5">
    <source>
        <dbReference type="SAM" id="Phobius"/>
    </source>
</evidence>
<keyword evidence="2 5" id="KW-0812">Transmembrane</keyword>
<evidence type="ECO:0000256" key="3">
    <source>
        <dbReference type="ARBA" id="ARBA00022989"/>
    </source>
</evidence>
<evidence type="ECO:0000256" key="2">
    <source>
        <dbReference type="ARBA" id="ARBA00022692"/>
    </source>
</evidence>
<protein>
    <submittedName>
        <fullName evidence="7">DUF1049 domain-containing protein</fullName>
    </submittedName>
</protein>